<dbReference type="NCBIfam" id="TIGR04037">
    <property type="entry name" value="LLM_duo_CE1759"/>
    <property type="match status" value="1"/>
</dbReference>
<evidence type="ECO:0000259" key="4">
    <source>
        <dbReference type="Pfam" id="PF03358"/>
    </source>
</evidence>
<sequence>MAEQRMVVLSGGLSSPSTSRMLGEMIADAAASAAGGRGLDVGYEVIELRPLASEIARSMVAGFASGEVQNVLERVRAADALVVVSPVFTASISGLLKSLIDLMDPQSIVGKPVLLAATGGSVRHSLVIDYAMRPIFAYLKAAILPTGVFAAPADWGAGDGDAAGEPLSERVRRAGLDIAHALAGAAEVRGGVDHGASGQQNAREETASFAELLAGVNGNRLASGADGGS</sequence>
<gene>
    <name evidence="5" type="ORF">IW252_000833</name>
</gene>
<dbReference type="EMBL" id="JADOTZ010000001">
    <property type="protein sequence ID" value="MBG6084066.1"/>
    <property type="molecule type" value="Genomic_DNA"/>
</dbReference>
<dbReference type="RefSeq" id="WP_196835424.1">
    <property type="nucleotide sequence ID" value="NZ_JADOTZ010000001.1"/>
</dbReference>
<evidence type="ECO:0000256" key="3">
    <source>
        <dbReference type="ARBA" id="ARBA00023002"/>
    </source>
</evidence>
<dbReference type="AlphaFoldDB" id="A0A931GIA6"/>
<dbReference type="InterPro" id="IPR005025">
    <property type="entry name" value="FMN_Rdtase-like_dom"/>
</dbReference>
<dbReference type="PANTHER" id="PTHR43408">
    <property type="entry name" value="FMN REDUCTASE (NADPH)"/>
    <property type="match status" value="1"/>
</dbReference>
<dbReference type="InterPro" id="IPR023932">
    <property type="entry name" value="CE1759_FMN_reduct"/>
</dbReference>
<keyword evidence="2" id="KW-0288">FMN</keyword>
<keyword evidence="1" id="KW-0285">Flavoprotein</keyword>
<dbReference type="EC" id="1.5.1.38" evidence="5"/>
<evidence type="ECO:0000256" key="1">
    <source>
        <dbReference type="ARBA" id="ARBA00022630"/>
    </source>
</evidence>
<dbReference type="InterPro" id="IPR029039">
    <property type="entry name" value="Flavoprotein-like_sf"/>
</dbReference>
<reference evidence="5" key="1">
    <citation type="submission" date="2020-11" db="EMBL/GenBank/DDBJ databases">
        <title>Sequencing the genomes of 1000 actinobacteria strains.</title>
        <authorList>
            <person name="Klenk H.-P."/>
        </authorList>
    </citation>
    <scope>NUCLEOTIDE SEQUENCE</scope>
    <source>
        <strain evidence="5">DSM 26152</strain>
    </source>
</reference>
<feature type="domain" description="NADPH-dependent FMN reductase-like" evidence="4">
    <location>
        <begin position="5"/>
        <end position="155"/>
    </location>
</feature>
<evidence type="ECO:0000256" key="2">
    <source>
        <dbReference type="ARBA" id="ARBA00022643"/>
    </source>
</evidence>
<dbReference type="Gene3D" id="3.40.50.360">
    <property type="match status" value="1"/>
</dbReference>
<dbReference type="PANTHER" id="PTHR43408:SF2">
    <property type="entry name" value="FMN REDUCTASE (NADPH)"/>
    <property type="match status" value="1"/>
</dbReference>
<dbReference type="Proteomes" id="UP000625033">
    <property type="component" value="Unassembled WGS sequence"/>
</dbReference>
<dbReference type="SUPFAM" id="SSF52218">
    <property type="entry name" value="Flavoproteins"/>
    <property type="match status" value="1"/>
</dbReference>
<accession>A0A931GIA6</accession>
<evidence type="ECO:0000313" key="5">
    <source>
        <dbReference type="EMBL" id="MBG6084066.1"/>
    </source>
</evidence>
<name>A0A931GIA6_9MICC</name>
<dbReference type="InterPro" id="IPR051814">
    <property type="entry name" value="NAD(P)H-dep_FMN_reductase"/>
</dbReference>
<dbReference type="GO" id="GO:0052873">
    <property type="term" value="F:FMN reductase (NADPH) activity"/>
    <property type="evidence" value="ECO:0007669"/>
    <property type="project" value="UniProtKB-EC"/>
</dbReference>
<keyword evidence="3 5" id="KW-0560">Oxidoreductase</keyword>
<proteinExistence type="predicted"/>
<comment type="caution">
    <text evidence="5">The sequence shown here is derived from an EMBL/GenBank/DDBJ whole genome shotgun (WGS) entry which is preliminary data.</text>
</comment>
<keyword evidence="6" id="KW-1185">Reference proteome</keyword>
<protein>
    <submittedName>
        <fullName evidence="5">FMN reductase</fullName>
        <ecNumber evidence="5">1.5.1.38</ecNumber>
    </submittedName>
</protein>
<organism evidence="5 6">
    <name type="scientific">Zhihengliuella flava</name>
    <dbReference type="NCBI Taxonomy" id="1285193"/>
    <lineage>
        <taxon>Bacteria</taxon>
        <taxon>Bacillati</taxon>
        <taxon>Actinomycetota</taxon>
        <taxon>Actinomycetes</taxon>
        <taxon>Micrococcales</taxon>
        <taxon>Micrococcaceae</taxon>
        <taxon>Zhihengliuella</taxon>
    </lineage>
</organism>
<evidence type="ECO:0000313" key="6">
    <source>
        <dbReference type="Proteomes" id="UP000625033"/>
    </source>
</evidence>
<dbReference type="Pfam" id="PF03358">
    <property type="entry name" value="FMN_red"/>
    <property type="match status" value="1"/>
</dbReference>